<gene>
    <name evidence="1" type="ORF">G2W53_004559</name>
</gene>
<comment type="caution">
    <text evidence="1">The sequence shown here is derived from an EMBL/GenBank/DDBJ whole genome shotgun (WGS) entry which is preliminary data.</text>
</comment>
<sequence length="94" mass="9853">MSTASLASSLEKTLEQSASSFLKPSCSTHAANILKASGNLVLHSSFATALSSLAATFPLCQVHIGPLNPRSANLEMDQLLVLKNDLDLKFGAIP</sequence>
<proteinExistence type="predicted"/>
<name>A0A835CGK5_9FABA</name>
<organism evidence="1 2">
    <name type="scientific">Senna tora</name>
    <dbReference type="NCBI Taxonomy" id="362788"/>
    <lineage>
        <taxon>Eukaryota</taxon>
        <taxon>Viridiplantae</taxon>
        <taxon>Streptophyta</taxon>
        <taxon>Embryophyta</taxon>
        <taxon>Tracheophyta</taxon>
        <taxon>Spermatophyta</taxon>
        <taxon>Magnoliopsida</taxon>
        <taxon>eudicotyledons</taxon>
        <taxon>Gunneridae</taxon>
        <taxon>Pentapetalae</taxon>
        <taxon>rosids</taxon>
        <taxon>fabids</taxon>
        <taxon>Fabales</taxon>
        <taxon>Fabaceae</taxon>
        <taxon>Caesalpinioideae</taxon>
        <taxon>Cassia clade</taxon>
        <taxon>Senna</taxon>
    </lineage>
</organism>
<evidence type="ECO:0000313" key="1">
    <source>
        <dbReference type="EMBL" id="KAF7842261.1"/>
    </source>
</evidence>
<keyword evidence="2" id="KW-1185">Reference proteome</keyword>
<reference evidence="1" key="1">
    <citation type="submission" date="2020-09" db="EMBL/GenBank/DDBJ databases">
        <title>Genome-Enabled Discovery of Anthraquinone Biosynthesis in Senna tora.</title>
        <authorList>
            <person name="Kang S.-H."/>
            <person name="Pandey R.P."/>
            <person name="Lee C.-M."/>
            <person name="Sim J.-S."/>
            <person name="Jeong J.-T."/>
            <person name="Choi B.-S."/>
            <person name="Jung M."/>
            <person name="Ginzburg D."/>
            <person name="Zhao K."/>
            <person name="Won S.Y."/>
            <person name="Oh T.-J."/>
            <person name="Yu Y."/>
            <person name="Kim N.-H."/>
            <person name="Lee O.R."/>
            <person name="Lee T.-H."/>
            <person name="Bashyal P."/>
            <person name="Kim T.-S."/>
            <person name="Lee W.-H."/>
            <person name="Kawkins C."/>
            <person name="Kim C.-K."/>
            <person name="Kim J.S."/>
            <person name="Ahn B.O."/>
            <person name="Rhee S.Y."/>
            <person name="Sohng J.K."/>
        </authorList>
    </citation>
    <scope>NUCLEOTIDE SEQUENCE</scope>
    <source>
        <tissue evidence="1">Leaf</tissue>
    </source>
</reference>
<evidence type="ECO:0000313" key="2">
    <source>
        <dbReference type="Proteomes" id="UP000634136"/>
    </source>
</evidence>
<dbReference type="EMBL" id="JAAIUW010000002">
    <property type="protein sequence ID" value="KAF7842261.1"/>
    <property type="molecule type" value="Genomic_DNA"/>
</dbReference>
<protein>
    <submittedName>
        <fullName evidence="1">Uncharacterized protein</fullName>
    </submittedName>
</protein>
<dbReference type="Proteomes" id="UP000634136">
    <property type="component" value="Unassembled WGS sequence"/>
</dbReference>
<accession>A0A835CGK5</accession>
<dbReference type="AlphaFoldDB" id="A0A835CGK5"/>